<dbReference type="InterPro" id="IPR002347">
    <property type="entry name" value="SDR_fam"/>
</dbReference>
<evidence type="ECO:0000256" key="1">
    <source>
        <dbReference type="ARBA" id="ARBA00006484"/>
    </source>
</evidence>
<dbReference type="InterPro" id="IPR020904">
    <property type="entry name" value="Sc_DH/Rdtase_CS"/>
</dbReference>
<dbReference type="PANTHER" id="PTHR24322">
    <property type="entry name" value="PKSB"/>
    <property type="match status" value="1"/>
</dbReference>
<reference evidence="3" key="1">
    <citation type="submission" date="2015-05" db="UniProtKB">
        <authorList>
            <consortium name="EnsemblMetazoa"/>
        </authorList>
    </citation>
    <scope>IDENTIFICATION</scope>
</reference>
<dbReference type="InParanoid" id="T1I8W8"/>
<dbReference type="AlphaFoldDB" id="T1I8W8"/>
<sequence>MSVKTRLFLKPFSAHYQLQDREKLKIGKLNVQEIKYEENNGNSPSIKMPAFSISYKLVLDIILGTLIIFPFLLYKAVERMFMKPISIKGKICLVTGAGRGLGRELCIKLANLGATIVCVDIRQEINDETVKIIKDSGGKACGYICNVAKYEEVMELAVKVQNEVGRVYLLVNNAALIMTHKAGEWLPQEVISMFNVNVISHYWTIQSFLPAMKEANDGHIVSILSISAVSGIPGFSVYGATKAAGENLLCSLRTELNSNKDNNIKLTGIYPTAFDSSADHNNLIDVKTGILEMEAVVAATIEAILYGKTCVSVPGPLYYFMQFTK</sequence>
<dbReference type="EMBL" id="ACPB03008235">
    <property type="status" value="NOT_ANNOTATED_CDS"/>
    <property type="molecule type" value="Genomic_DNA"/>
</dbReference>
<dbReference type="VEuPathDB" id="VectorBase:RPRC012740"/>
<evidence type="ECO:0000256" key="2">
    <source>
        <dbReference type="ARBA" id="ARBA00023002"/>
    </source>
</evidence>
<proteinExistence type="inferred from homology"/>
<accession>T1I8W8</accession>
<dbReference type="EnsemblMetazoa" id="RPRC012740-RA">
    <property type="protein sequence ID" value="RPRC012740-PA"/>
    <property type="gene ID" value="RPRC012740"/>
</dbReference>
<evidence type="ECO:0000313" key="4">
    <source>
        <dbReference type="Proteomes" id="UP000015103"/>
    </source>
</evidence>
<dbReference type="eggNOG" id="KOG1201">
    <property type="taxonomic scope" value="Eukaryota"/>
</dbReference>
<dbReference type="Proteomes" id="UP000015103">
    <property type="component" value="Unassembled WGS sequence"/>
</dbReference>
<dbReference type="SUPFAM" id="SSF51735">
    <property type="entry name" value="NAD(P)-binding Rossmann-fold domains"/>
    <property type="match status" value="1"/>
</dbReference>
<dbReference type="PROSITE" id="PS00061">
    <property type="entry name" value="ADH_SHORT"/>
    <property type="match status" value="1"/>
</dbReference>
<keyword evidence="4" id="KW-1185">Reference proteome</keyword>
<dbReference type="OMA" id="ISHYWTI"/>
<name>T1I8W8_RHOPR</name>
<comment type="similarity">
    <text evidence="1">Belongs to the short-chain dehydrogenases/reductases (SDR) family.</text>
</comment>
<dbReference type="GO" id="GO:0005811">
    <property type="term" value="C:lipid droplet"/>
    <property type="evidence" value="ECO:0007669"/>
    <property type="project" value="TreeGrafter"/>
</dbReference>
<dbReference type="Gene3D" id="3.40.50.720">
    <property type="entry name" value="NAD(P)-binding Rossmann-like Domain"/>
    <property type="match status" value="1"/>
</dbReference>
<dbReference type="PANTHER" id="PTHR24322:SF736">
    <property type="entry name" value="RETINOL DEHYDROGENASE 10"/>
    <property type="match status" value="1"/>
</dbReference>
<dbReference type="PRINTS" id="PR00081">
    <property type="entry name" value="GDHRDH"/>
</dbReference>
<evidence type="ECO:0008006" key="5">
    <source>
        <dbReference type="Google" id="ProtNLM"/>
    </source>
</evidence>
<dbReference type="Pfam" id="PF00106">
    <property type="entry name" value="adh_short"/>
    <property type="match status" value="1"/>
</dbReference>
<keyword evidence="2" id="KW-0560">Oxidoreductase</keyword>
<protein>
    <recommendedName>
        <fullName evidence="5">Hydroxysteroid 17-beta dehydrogenase 11</fullName>
    </recommendedName>
</protein>
<evidence type="ECO:0000313" key="3">
    <source>
        <dbReference type="EnsemblMetazoa" id="RPRC012740-PA"/>
    </source>
</evidence>
<dbReference type="HOGENOM" id="CLU_010194_2_5_1"/>
<organism evidence="3 4">
    <name type="scientific">Rhodnius prolixus</name>
    <name type="common">Triatomid bug</name>
    <dbReference type="NCBI Taxonomy" id="13249"/>
    <lineage>
        <taxon>Eukaryota</taxon>
        <taxon>Metazoa</taxon>
        <taxon>Ecdysozoa</taxon>
        <taxon>Arthropoda</taxon>
        <taxon>Hexapoda</taxon>
        <taxon>Insecta</taxon>
        <taxon>Pterygota</taxon>
        <taxon>Neoptera</taxon>
        <taxon>Paraneoptera</taxon>
        <taxon>Hemiptera</taxon>
        <taxon>Heteroptera</taxon>
        <taxon>Panheteroptera</taxon>
        <taxon>Cimicomorpha</taxon>
        <taxon>Reduviidae</taxon>
        <taxon>Triatominae</taxon>
        <taxon>Rhodnius</taxon>
    </lineage>
</organism>
<dbReference type="STRING" id="13249.T1I8W8"/>
<dbReference type="GO" id="GO:0016616">
    <property type="term" value="F:oxidoreductase activity, acting on the CH-OH group of donors, NAD or NADP as acceptor"/>
    <property type="evidence" value="ECO:0007669"/>
    <property type="project" value="TreeGrafter"/>
</dbReference>
<dbReference type="InterPro" id="IPR036291">
    <property type="entry name" value="NAD(P)-bd_dom_sf"/>
</dbReference>